<reference evidence="5 6" key="1">
    <citation type="submission" date="2023-06" db="EMBL/GenBank/DDBJ databases">
        <authorList>
            <person name="Oyuntsetseg B."/>
            <person name="Kim S.B."/>
        </authorList>
    </citation>
    <scope>NUCLEOTIDE SEQUENCE [LARGE SCALE GENOMIC DNA]</scope>
    <source>
        <strain evidence="5 6">2-15</strain>
    </source>
</reference>
<dbReference type="CDD" id="cd03255">
    <property type="entry name" value="ABC_MJ0796_LolCDE_FtsE"/>
    <property type="match status" value="1"/>
</dbReference>
<dbReference type="InterPro" id="IPR017871">
    <property type="entry name" value="ABC_transporter-like_CS"/>
</dbReference>
<dbReference type="PANTHER" id="PTHR24220">
    <property type="entry name" value="IMPORT ATP-BINDING PROTEIN"/>
    <property type="match status" value="1"/>
</dbReference>
<dbReference type="FunFam" id="3.40.50.300:FF:000032">
    <property type="entry name" value="Export ABC transporter ATP-binding protein"/>
    <property type="match status" value="1"/>
</dbReference>
<dbReference type="InterPro" id="IPR003439">
    <property type="entry name" value="ABC_transporter-like_ATP-bd"/>
</dbReference>
<dbReference type="EMBL" id="CP127294">
    <property type="protein sequence ID" value="WIX75098.1"/>
    <property type="molecule type" value="Genomic_DNA"/>
</dbReference>
<name>A0A9Y2MRP1_9PSEU</name>
<dbReference type="InterPro" id="IPR027417">
    <property type="entry name" value="P-loop_NTPase"/>
</dbReference>
<evidence type="ECO:0000256" key="2">
    <source>
        <dbReference type="ARBA" id="ARBA00022741"/>
    </source>
</evidence>
<dbReference type="InterPro" id="IPR017911">
    <property type="entry name" value="MacB-like_ATP-bd"/>
</dbReference>
<evidence type="ECO:0000313" key="6">
    <source>
        <dbReference type="Proteomes" id="UP001236014"/>
    </source>
</evidence>
<dbReference type="Pfam" id="PF00005">
    <property type="entry name" value="ABC_tran"/>
    <property type="match status" value="1"/>
</dbReference>
<dbReference type="GO" id="GO:0098796">
    <property type="term" value="C:membrane protein complex"/>
    <property type="evidence" value="ECO:0007669"/>
    <property type="project" value="UniProtKB-ARBA"/>
</dbReference>
<organism evidence="5 6">
    <name type="scientific">Amycolatopsis carbonis</name>
    <dbReference type="NCBI Taxonomy" id="715471"/>
    <lineage>
        <taxon>Bacteria</taxon>
        <taxon>Bacillati</taxon>
        <taxon>Actinomycetota</taxon>
        <taxon>Actinomycetes</taxon>
        <taxon>Pseudonocardiales</taxon>
        <taxon>Pseudonocardiaceae</taxon>
        <taxon>Amycolatopsis</taxon>
    </lineage>
</organism>
<dbReference type="SUPFAM" id="SSF52540">
    <property type="entry name" value="P-loop containing nucleoside triphosphate hydrolases"/>
    <property type="match status" value="1"/>
</dbReference>
<dbReference type="KEGG" id="acab:QRX50_26485"/>
<dbReference type="Proteomes" id="UP001236014">
    <property type="component" value="Chromosome"/>
</dbReference>
<proteinExistence type="predicted"/>
<evidence type="ECO:0000256" key="3">
    <source>
        <dbReference type="ARBA" id="ARBA00022840"/>
    </source>
</evidence>
<dbReference type="AlphaFoldDB" id="A0A9Y2MRP1"/>
<keyword evidence="6" id="KW-1185">Reference proteome</keyword>
<evidence type="ECO:0000259" key="4">
    <source>
        <dbReference type="PROSITE" id="PS50893"/>
    </source>
</evidence>
<dbReference type="InterPro" id="IPR003593">
    <property type="entry name" value="AAA+_ATPase"/>
</dbReference>
<evidence type="ECO:0000313" key="5">
    <source>
        <dbReference type="EMBL" id="WIX75098.1"/>
    </source>
</evidence>
<feature type="domain" description="ABC transporter" evidence="4">
    <location>
        <begin position="6"/>
        <end position="228"/>
    </location>
</feature>
<dbReference type="InterPro" id="IPR015854">
    <property type="entry name" value="ABC_transpr_LolD-like"/>
</dbReference>
<dbReference type="GO" id="GO:0005886">
    <property type="term" value="C:plasma membrane"/>
    <property type="evidence" value="ECO:0007669"/>
    <property type="project" value="TreeGrafter"/>
</dbReference>
<dbReference type="PROSITE" id="PS00211">
    <property type="entry name" value="ABC_TRANSPORTER_1"/>
    <property type="match status" value="1"/>
</dbReference>
<evidence type="ECO:0000256" key="1">
    <source>
        <dbReference type="ARBA" id="ARBA00022448"/>
    </source>
</evidence>
<dbReference type="RefSeq" id="WP_285965875.1">
    <property type="nucleotide sequence ID" value="NZ_CP127294.1"/>
</dbReference>
<sequence length="228" mass="24711">MSDPVIRLDGLGRVFPADPPVHALADVHLSVETGDYVSIVGASGSGKSTLLNTLGLLDRPTSGSYRLDGVETTGLADGARAELRGSRIGFVFQAFHLLPHRSAADNVAMAELYRHTDRKHRPERAREALARVGLAHRVGFRPDRLSGGERQRVAIARALLGRPALLLCDEPTGNLDRANTESVLDLFDELSAQGVTLVVITHDEQVSGRARRRVRIEDGRVAEEQVCA</sequence>
<dbReference type="Gene3D" id="3.40.50.300">
    <property type="entry name" value="P-loop containing nucleotide triphosphate hydrolases"/>
    <property type="match status" value="1"/>
</dbReference>
<dbReference type="PROSITE" id="PS50893">
    <property type="entry name" value="ABC_TRANSPORTER_2"/>
    <property type="match status" value="1"/>
</dbReference>
<dbReference type="GO" id="GO:0022857">
    <property type="term" value="F:transmembrane transporter activity"/>
    <property type="evidence" value="ECO:0007669"/>
    <property type="project" value="TreeGrafter"/>
</dbReference>
<dbReference type="SMART" id="SM00382">
    <property type="entry name" value="AAA"/>
    <property type="match status" value="1"/>
</dbReference>
<dbReference type="GO" id="GO:0016887">
    <property type="term" value="F:ATP hydrolysis activity"/>
    <property type="evidence" value="ECO:0007669"/>
    <property type="project" value="InterPro"/>
</dbReference>
<keyword evidence="1" id="KW-0813">Transport</keyword>
<protein>
    <submittedName>
        <fullName evidence="5">ABC transporter ATP-binding protein</fullName>
    </submittedName>
</protein>
<keyword evidence="3 5" id="KW-0067">ATP-binding</keyword>
<dbReference type="PANTHER" id="PTHR24220:SF86">
    <property type="entry name" value="ABC TRANSPORTER ABCH.1"/>
    <property type="match status" value="1"/>
</dbReference>
<accession>A0A9Y2MRP1</accession>
<gene>
    <name evidence="5" type="ORF">QRX50_26485</name>
</gene>
<dbReference type="GO" id="GO:0005524">
    <property type="term" value="F:ATP binding"/>
    <property type="evidence" value="ECO:0007669"/>
    <property type="project" value="UniProtKB-KW"/>
</dbReference>
<keyword evidence="2" id="KW-0547">Nucleotide-binding</keyword>